<sequence length="324" mass="35746">MRYIAFRASSTAAPPDHELQTFFRQDLDELASEYLRIRKRALEDPGTAGDEGEENWAALLRHWLPSAYTIVTKGRLLGVDGRCSPQIDVIVLNPSYPQRLSSKKVYLASGVAAAFECKITLEAGHLKEAARTAGLVRELAGGRSGSPYRELFSPPIYGLLSHSHVWQNPGSTPRENVTQTLSALHEAAAHPRDLLDVVCVADAGCWIATKIAYSSRPGGTPEEPTETDQTVRTTYATWYADSGEPEPNSVAVAIASLLLRIGWEDPSIRPLADYFRWGGLAGPMKGQLKDWALKDVYSPEIAVALEARGQSPMRFWDEWSWPIL</sequence>
<dbReference type="AlphaFoldDB" id="A0A0B8NGG3"/>
<keyword evidence="4" id="KW-1185">Reference proteome</keyword>
<feature type="domain" description="DUF6602" evidence="1">
    <location>
        <begin position="40"/>
        <end position="139"/>
    </location>
</feature>
<organism evidence="3 4">
    <name type="scientific">Nocardia seriolae</name>
    <dbReference type="NCBI Taxonomy" id="37332"/>
    <lineage>
        <taxon>Bacteria</taxon>
        <taxon>Bacillati</taxon>
        <taxon>Actinomycetota</taxon>
        <taxon>Actinomycetes</taxon>
        <taxon>Mycobacteriales</taxon>
        <taxon>Nocardiaceae</taxon>
        <taxon>Nocardia</taxon>
    </lineage>
</organism>
<dbReference type="KEGG" id="nsr:NS506_02557"/>
<dbReference type="Pfam" id="PF20247">
    <property type="entry name" value="DUF6602"/>
    <property type="match status" value="1"/>
</dbReference>
<evidence type="ECO:0000259" key="1">
    <source>
        <dbReference type="Pfam" id="PF20247"/>
    </source>
</evidence>
<evidence type="ECO:0000313" key="4">
    <source>
        <dbReference type="Proteomes" id="UP000037179"/>
    </source>
</evidence>
<protein>
    <recommendedName>
        <fullName evidence="1">DUF6602 domain-containing protein</fullName>
    </recommendedName>
</protein>
<dbReference type="OrthoDB" id="8264568at2"/>
<proteinExistence type="predicted"/>
<dbReference type="EMBL" id="CP017839">
    <property type="protein sequence ID" value="APA96620.1"/>
    <property type="molecule type" value="Genomic_DNA"/>
</dbReference>
<dbReference type="GeneID" id="93373294"/>
<dbReference type="InterPro" id="IPR046537">
    <property type="entry name" value="DUF6602"/>
</dbReference>
<dbReference type="RefSeq" id="WP_045440530.1">
    <property type="nucleotide sequence ID" value="NZ_AP017900.1"/>
</dbReference>
<dbReference type="Proteomes" id="UP000037179">
    <property type="component" value="Unassembled WGS sequence"/>
</dbReference>
<reference evidence="4" key="1">
    <citation type="submission" date="2015-07" db="EMBL/GenBank/DDBJ databases">
        <title>Nocardia seriolae U-1 whole genome shotgun sequence.</title>
        <authorList>
            <person name="Imajoh M."/>
            <person name="Fukumoto Y."/>
            <person name="Sukeda M."/>
            <person name="Yamane J."/>
            <person name="Yamasaki K."/>
            <person name="Shimizu M."/>
            <person name="Ohnishi K."/>
            <person name="Oshima S."/>
        </authorList>
    </citation>
    <scope>NUCLEOTIDE SEQUENCE [LARGE SCALE GENOMIC DNA]</scope>
    <source>
        <strain evidence="4">U-1</strain>
    </source>
</reference>
<dbReference type="EMBL" id="BBYQ01000265">
    <property type="protein sequence ID" value="GAP33428.1"/>
    <property type="molecule type" value="Genomic_DNA"/>
</dbReference>
<evidence type="ECO:0000313" key="2">
    <source>
        <dbReference type="EMBL" id="APA96620.1"/>
    </source>
</evidence>
<dbReference type="Proteomes" id="UP000180166">
    <property type="component" value="Chromosome"/>
</dbReference>
<dbReference type="CDD" id="cd21173">
    <property type="entry name" value="NucC-like"/>
    <property type="match status" value="1"/>
</dbReference>
<evidence type="ECO:0000313" key="5">
    <source>
        <dbReference type="Proteomes" id="UP000180166"/>
    </source>
</evidence>
<name>A0A0B8NGG3_9NOCA</name>
<evidence type="ECO:0000313" key="3">
    <source>
        <dbReference type="EMBL" id="GAP33428.1"/>
    </source>
</evidence>
<reference evidence="3 4" key="2">
    <citation type="journal article" date="2016" name="Genome Announc.">
        <title>Draft Genome Sequence of Erythromycin- and Oxytetracycline-Sensitive Nocardia seriolae Strain U-1 (NBRC 110359).</title>
        <authorList>
            <person name="Imajoh M."/>
            <person name="Sukeda M."/>
            <person name="Shimizu M."/>
            <person name="Yamane J."/>
            <person name="Ohnishi K."/>
            <person name="Oshima S."/>
        </authorList>
    </citation>
    <scope>NUCLEOTIDE SEQUENCE [LARGE SCALE GENOMIC DNA]</scope>
    <source>
        <strain evidence="3 4">U-1</strain>
    </source>
</reference>
<gene>
    <name evidence="2" type="ORF">NS506_02557</name>
    <name evidence="3" type="ORF">NSK11_contig00265-0005</name>
</gene>
<reference evidence="2 5" key="3">
    <citation type="submission" date="2016-10" db="EMBL/GenBank/DDBJ databases">
        <title>Genome sequence of Nocardia seriolae strain EM150506, isolated from Anguila japonica.</title>
        <authorList>
            <person name="Han H.-J."/>
        </authorList>
    </citation>
    <scope>NUCLEOTIDE SEQUENCE [LARGE SCALE GENOMIC DNA]</scope>
    <source>
        <strain evidence="2 5">EM150506</strain>
    </source>
</reference>
<accession>A0A0B8NGG3</accession>